<dbReference type="InterPro" id="IPR048535">
    <property type="entry name" value="RRN6_beta-prop"/>
</dbReference>
<reference evidence="5 6" key="1">
    <citation type="submission" date="2017-03" db="EMBL/GenBank/DDBJ databases">
        <title>Genomes of endolithic fungi from Antarctica.</title>
        <authorList>
            <person name="Coleine C."/>
            <person name="Masonjones S."/>
            <person name="Stajich J.E."/>
        </authorList>
    </citation>
    <scope>NUCLEOTIDE SEQUENCE [LARGE SCALE GENOMIC DNA]</scope>
    <source>
        <strain evidence="5 6">CCFEE 6314</strain>
    </source>
</reference>
<evidence type="ECO:0000259" key="2">
    <source>
        <dbReference type="Pfam" id="PF10214"/>
    </source>
</evidence>
<gene>
    <name evidence="5" type="ORF">B0A52_09620</name>
</gene>
<dbReference type="PANTHER" id="PTHR28221">
    <property type="entry name" value="RNA POLYMERASE I-SPECIFIC TRANSCRIPTION INITIATION FACTOR RRN6"/>
    <property type="match status" value="1"/>
</dbReference>
<feature type="region of interest" description="Disordered" evidence="1">
    <location>
        <begin position="918"/>
        <end position="969"/>
    </location>
</feature>
<evidence type="ECO:0000313" key="6">
    <source>
        <dbReference type="Proteomes" id="UP000288859"/>
    </source>
</evidence>
<sequence>MAQTQRVRRIRNVHESSALTYGHFGSATYDGNKHSWEFLRSDISSNPAGRGSEVSSQAARLIDQKRWSLDEIVARSSPDPSLSFTSAQRRLLLRNVPEAALVSKREILESLSPDSIGRDISSISGSVLDFGYARNSRDHSYGVVYEPILAVRCGKTLEKVHFFRFERGSVTLPADDGDQAELQVPSACRSSCGQWATSGVCVEQICFDMAKSRDQMLIRDSTGTSIFRPLMKDRVDLHDNPTCSPLVLPNLLVTVPCSETGGMPHADAAFCTTDRNCLALVDTAGHWSIWRVKKGRQFPIRVNCRAHLLSQGDMHLAQAQDTDRPWKQATEGWHALSWLLSPDGIADRILVCSRTTARVFRINEVSLGEVNTRLGPPSDGNQILLVKQGPLRRHHVYMLTSSRLLIFDSTLGQNNVNATEEALVMICSWNHFRHSLDPGLRMSIVETSQYSGVLLYSKTSSFATLYQFYHEPLPRGRVRSNDPAIFELPDSLTRGDSPIENIHLWPIGSPTPSDSRDYLKLVALTANGTVVEAVYSIKALAKSHSASPLDMSLLTPTLPTSEHRYRSSRFVSDDMIGDFIVEDDIVDRSSKILDMGEVDKSPIDPTYSSRIRQWDGLSNHPELLAGENSRLAIQDAQDRILHQLDNLTISDQNLRVEILGDILQHPQIVDIEADSQEFPMWLESHCDVRGLQRRSALSGIGATKNPEMLLVYDHCLQLYVHSLSANATDRNRVVRERMTRQITADMLFGSIVLSPQVLEGTMMQQATNDAAADRGYLAGQGSRSQTHEPVIENGPLSRDLALSRLDKYTTFKRKSHATAIPLSTSASVILSHLPESIDENPDMYSYEQRNNELRIERDEAAILSLDMREQRRLAKAASKRQRALERQALISQNIHQQRQMLPAVIKSRVPALPLRDFQSSQPAMPESSQGQSQVEVPSISMTQPEPGAFGVRPVKTKRKGKQVARVQGF</sequence>
<dbReference type="Proteomes" id="UP000288859">
    <property type="component" value="Unassembled WGS sequence"/>
</dbReference>
<dbReference type="GO" id="GO:0001163">
    <property type="term" value="F:RNA polymerase I transcription regulatory region sequence-specific DNA binding"/>
    <property type="evidence" value="ECO:0007669"/>
    <property type="project" value="TreeGrafter"/>
</dbReference>
<evidence type="ECO:0000256" key="1">
    <source>
        <dbReference type="SAM" id="MobiDB-lite"/>
    </source>
</evidence>
<dbReference type="AlphaFoldDB" id="A0A438MU33"/>
<dbReference type="OrthoDB" id="4090074at2759"/>
<feature type="domain" description="RRN6 beta-propeller" evidence="2">
    <location>
        <begin position="125"/>
        <end position="489"/>
    </location>
</feature>
<dbReference type="InterPro" id="IPR019350">
    <property type="entry name" value="RNA_pol_I-sp_TIF_RRN6-like"/>
</dbReference>
<dbReference type="Pfam" id="PF10214">
    <property type="entry name" value="Rrn6_beta-prop"/>
    <property type="match status" value="1"/>
</dbReference>
<dbReference type="VEuPathDB" id="FungiDB:PV10_08396"/>
<feature type="compositionally biased region" description="Polar residues" evidence="1">
    <location>
        <begin position="918"/>
        <end position="943"/>
    </location>
</feature>
<dbReference type="GO" id="GO:0042790">
    <property type="term" value="P:nucleolar large rRNA transcription by RNA polymerase I"/>
    <property type="evidence" value="ECO:0007669"/>
    <property type="project" value="TreeGrafter"/>
</dbReference>
<dbReference type="GO" id="GO:0070860">
    <property type="term" value="C:RNA polymerase I core factor complex"/>
    <property type="evidence" value="ECO:0007669"/>
    <property type="project" value="TreeGrafter"/>
</dbReference>
<dbReference type="InterPro" id="IPR048536">
    <property type="entry name" value="Rrn6_K-rich"/>
</dbReference>
<evidence type="ECO:0000313" key="5">
    <source>
        <dbReference type="EMBL" id="RVX66390.1"/>
    </source>
</evidence>
<accession>A0A438MU33</accession>
<protein>
    <recommendedName>
        <fullName evidence="7">RNA polymerase I-specific transcription initiation factor RRN6-like protein</fullName>
    </recommendedName>
</protein>
<dbReference type="EMBL" id="NAJM01000062">
    <property type="protein sequence ID" value="RVX66390.1"/>
    <property type="molecule type" value="Genomic_DNA"/>
</dbReference>
<evidence type="ECO:0008006" key="7">
    <source>
        <dbReference type="Google" id="ProtNLM"/>
    </source>
</evidence>
<dbReference type="GO" id="GO:0001179">
    <property type="term" value="F:RNA polymerase I general transcription initiation factor binding"/>
    <property type="evidence" value="ECO:0007669"/>
    <property type="project" value="TreeGrafter"/>
</dbReference>
<feature type="domain" description="RRN6 helical bundle" evidence="4">
    <location>
        <begin position="578"/>
        <end position="751"/>
    </location>
</feature>
<dbReference type="PANTHER" id="PTHR28221:SF2">
    <property type="entry name" value="RNA POLYMERASE I-SPECIFIC TRANSCRIPTION INITIATION FACTOR RRN6"/>
    <property type="match status" value="1"/>
</dbReference>
<evidence type="ECO:0000259" key="4">
    <source>
        <dbReference type="Pfam" id="PF20640"/>
    </source>
</evidence>
<organism evidence="5 6">
    <name type="scientific">Exophiala mesophila</name>
    <name type="common">Black yeast-like fungus</name>
    <dbReference type="NCBI Taxonomy" id="212818"/>
    <lineage>
        <taxon>Eukaryota</taxon>
        <taxon>Fungi</taxon>
        <taxon>Dikarya</taxon>
        <taxon>Ascomycota</taxon>
        <taxon>Pezizomycotina</taxon>
        <taxon>Eurotiomycetes</taxon>
        <taxon>Chaetothyriomycetidae</taxon>
        <taxon>Chaetothyriales</taxon>
        <taxon>Herpotrichiellaceae</taxon>
        <taxon>Exophiala</taxon>
    </lineage>
</organism>
<dbReference type="InterPro" id="IPR048537">
    <property type="entry name" value="RRN6_HB"/>
</dbReference>
<dbReference type="Pfam" id="PF20640">
    <property type="entry name" value="Rrn6_HB"/>
    <property type="match status" value="1"/>
</dbReference>
<dbReference type="Pfam" id="PF20639">
    <property type="entry name" value="Rrn6_K-rich"/>
    <property type="match status" value="1"/>
</dbReference>
<feature type="domain" description="RRN6 K-rich C-terminal" evidence="3">
    <location>
        <begin position="829"/>
        <end position="969"/>
    </location>
</feature>
<name>A0A438MU33_EXOME</name>
<evidence type="ECO:0000259" key="3">
    <source>
        <dbReference type="Pfam" id="PF20639"/>
    </source>
</evidence>
<proteinExistence type="predicted"/>
<comment type="caution">
    <text evidence="5">The sequence shown here is derived from an EMBL/GenBank/DDBJ whole genome shotgun (WGS) entry which is preliminary data.</text>
</comment>